<organism evidence="4 5">
    <name type="scientific">Saccharothrix lopnurensis</name>
    <dbReference type="NCBI Taxonomy" id="1670621"/>
    <lineage>
        <taxon>Bacteria</taxon>
        <taxon>Bacillati</taxon>
        <taxon>Actinomycetota</taxon>
        <taxon>Actinomycetes</taxon>
        <taxon>Pseudonocardiales</taxon>
        <taxon>Pseudonocardiaceae</taxon>
        <taxon>Saccharothrix</taxon>
    </lineage>
</organism>
<dbReference type="PANTHER" id="PTHR43000">
    <property type="entry name" value="DTDP-D-GLUCOSE 4,6-DEHYDRATASE-RELATED"/>
    <property type="match status" value="1"/>
</dbReference>
<accession>A0ABW1P4N8</accession>
<feature type="compositionally biased region" description="Pro residues" evidence="2">
    <location>
        <begin position="14"/>
        <end position="25"/>
    </location>
</feature>
<evidence type="ECO:0000256" key="2">
    <source>
        <dbReference type="SAM" id="MobiDB-lite"/>
    </source>
</evidence>
<feature type="region of interest" description="Disordered" evidence="2">
    <location>
        <begin position="218"/>
        <end position="240"/>
    </location>
</feature>
<feature type="region of interest" description="Disordered" evidence="2">
    <location>
        <begin position="1"/>
        <end position="103"/>
    </location>
</feature>
<dbReference type="Proteomes" id="UP001596220">
    <property type="component" value="Unassembled WGS sequence"/>
</dbReference>
<evidence type="ECO:0000313" key="4">
    <source>
        <dbReference type="EMBL" id="MFC6090020.1"/>
    </source>
</evidence>
<evidence type="ECO:0000313" key="5">
    <source>
        <dbReference type="Proteomes" id="UP001596220"/>
    </source>
</evidence>
<dbReference type="EMBL" id="JBHSQO010000010">
    <property type="protein sequence ID" value="MFC6090020.1"/>
    <property type="molecule type" value="Genomic_DNA"/>
</dbReference>
<proteinExistence type="inferred from homology"/>
<dbReference type="Pfam" id="PF01370">
    <property type="entry name" value="Epimerase"/>
    <property type="match status" value="1"/>
</dbReference>
<dbReference type="PRINTS" id="PR01713">
    <property type="entry name" value="NUCEPIMERASE"/>
</dbReference>
<feature type="domain" description="NAD-dependent epimerase/dehydratase" evidence="3">
    <location>
        <begin position="102"/>
        <end position="333"/>
    </location>
</feature>
<dbReference type="RefSeq" id="WP_380635596.1">
    <property type="nucleotide sequence ID" value="NZ_JBHSQO010000010.1"/>
</dbReference>
<protein>
    <submittedName>
        <fullName evidence="4">NAD-dependent epimerase/dehydratase family protein</fullName>
    </submittedName>
</protein>
<comment type="caution">
    <text evidence="4">The sequence shown here is derived from an EMBL/GenBank/DDBJ whole genome shotgun (WGS) entry which is preliminary data.</text>
</comment>
<feature type="compositionally biased region" description="Pro residues" evidence="2">
    <location>
        <begin position="43"/>
        <end position="69"/>
    </location>
</feature>
<dbReference type="InterPro" id="IPR001509">
    <property type="entry name" value="Epimerase_deHydtase"/>
</dbReference>
<name>A0ABW1P4N8_9PSEU</name>
<feature type="compositionally biased region" description="Low complexity" evidence="2">
    <location>
        <begin position="70"/>
        <end position="91"/>
    </location>
</feature>
<evidence type="ECO:0000256" key="1">
    <source>
        <dbReference type="ARBA" id="ARBA00007637"/>
    </source>
</evidence>
<dbReference type="SUPFAM" id="SSF51735">
    <property type="entry name" value="NAD(P)-binding Rossmann-fold domains"/>
    <property type="match status" value="1"/>
</dbReference>
<dbReference type="Gene3D" id="3.40.50.720">
    <property type="entry name" value="NAD(P)-binding Rossmann-like Domain"/>
    <property type="match status" value="1"/>
</dbReference>
<gene>
    <name evidence="4" type="ORF">ACFP3R_12120</name>
</gene>
<sequence>MSGHDDGRPAGPAAGPPPGRPPAGHAPPELSPGRLPPVRSRPDLPPLGLPSPGLPSPGPSLPGHPPLGPSVPGHLPLGRPLPGRPRSGPAPSDHPPVSPRRALVTGAGGFIGANLCRRLLREGHAVHAVLRPGSDPWRLEGVLADLAVHRLDLRDTGAVRAVLDAVRPDWVFHLAAHGAYSWQTDADTIFTTNAEATGGLVDLAGAGAFEAFVQAGSTAEYGPGDRPARESDPERPRGSYAVSKAAATRYARTVAVERGAHIVTLRLGTAYGPWEDPQRLMPTLAVFGLGRRLPPLTDPRTVRDFVFVDDACEAFARAAAATHLDRGTVLNVGSGTPTSLADLVELVRAELGIDERPGWSTMAPRAWDAALCVADCSRGRRLLGWRPRRDLAGGFRALVDWLGREGGPGARYAREVGAPPR</sequence>
<reference evidence="5" key="1">
    <citation type="journal article" date="2019" name="Int. J. Syst. Evol. Microbiol.">
        <title>The Global Catalogue of Microorganisms (GCM) 10K type strain sequencing project: providing services to taxonomists for standard genome sequencing and annotation.</title>
        <authorList>
            <consortium name="The Broad Institute Genomics Platform"/>
            <consortium name="The Broad Institute Genome Sequencing Center for Infectious Disease"/>
            <person name="Wu L."/>
            <person name="Ma J."/>
        </authorList>
    </citation>
    <scope>NUCLEOTIDE SEQUENCE [LARGE SCALE GENOMIC DNA]</scope>
    <source>
        <strain evidence="5">CGMCC 4.7246</strain>
    </source>
</reference>
<evidence type="ECO:0000259" key="3">
    <source>
        <dbReference type="Pfam" id="PF01370"/>
    </source>
</evidence>
<feature type="compositionally biased region" description="Basic and acidic residues" evidence="2">
    <location>
        <begin position="226"/>
        <end position="237"/>
    </location>
</feature>
<comment type="similarity">
    <text evidence="1">Belongs to the NAD(P)-dependent epimerase/dehydratase family.</text>
</comment>
<dbReference type="InterPro" id="IPR036291">
    <property type="entry name" value="NAD(P)-bd_dom_sf"/>
</dbReference>
<keyword evidence="5" id="KW-1185">Reference proteome</keyword>